<gene>
    <name evidence="3" type="ordered locus">RHECIAT_PB0000021</name>
</gene>
<dbReference type="EMBL" id="CP001076">
    <property type="protein sequence ID" value="ACE93746.1"/>
    <property type="molecule type" value="Genomic_DNA"/>
</dbReference>
<dbReference type="AlphaFoldDB" id="B3Q240"/>
<dbReference type="Pfam" id="PF20469">
    <property type="entry name" value="OLD-like_TOPRIM"/>
    <property type="match status" value="1"/>
</dbReference>
<dbReference type="KEGG" id="rec:RHECIAT_PB0000021"/>
<dbReference type="PANTHER" id="PTHR43581">
    <property type="entry name" value="ATP/GTP PHOSPHATASE"/>
    <property type="match status" value="1"/>
</dbReference>
<feature type="domain" description="OLD protein-like TOPRIM" evidence="2">
    <location>
        <begin position="403"/>
        <end position="470"/>
    </location>
</feature>
<dbReference type="InterPro" id="IPR027417">
    <property type="entry name" value="P-loop_NTPase"/>
</dbReference>
<dbReference type="Gene3D" id="3.40.50.300">
    <property type="entry name" value="P-loop containing nucleotide triphosphate hydrolases"/>
    <property type="match status" value="2"/>
</dbReference>
<dbReference type="InterPro" id="IPR041685">
    <property type="entry name" value="AAA_GajA/Old/RecF-like"/>
</dbReference>
<name>B3Q240_RHIE6</name>
<evidence type="ECO:0000259" key="2">
    <source>
        <dbReference type="Pfam" id="PF20469"/>
    </source>
</evidence>
<accession>B3Q240</accession>
<dbReference type="Proteomes" id="UP000008817">
    <property type="component" value="Plasmid pB"/>
</dbReference>
<keyword evidence="3" id="KW-0614">Plasmid</keyword>
<dbReference type="Pfam" id="PF13175">
    <property type="entry name" value="AAA_15"/>
    <property type="match status" value="2"/>
</dbReference>
<reference evidence="3 4" key="1">
    <citation type="submission" date="2008-04" db="EMBL/GenBank/DDBJ databases">
        <title>Genome diversity and DNA divergence of Rhizobium etli.</title>
        <authorList>
            <person name="Gonzalez V."/>
            <person name="Acosta J.L."/>
            <person name="Santamaria R.I."/>
            <person name="Bustos P."/>
            <person name="Hernandez-Gonzalez I.L."/>
            <person name="Fernandez J.L."/>
            <person name="Diaz R."/>
            <person name="Flores M."/>
            <person name="Mora J."/>
            <person name="Palacios R."/>
            <person name="Davila G."/>
        </authorList>
    </citation>
    <scope>NUCLEOTIDE SEQUENCE [LARGE SCALE GENOMIC DNA]</scope>
    <source>
        <strain evidence="3 4">CIAT 652</strain>
        <plasmid evidence="4">Plasmid pB</plasmid>
    </source>
</reference>
<dbReference type="PANTHER" id="PTHR43581:SF4">
    <property type="entry name" value="ATP_GTP PHOSPHATASE"/>
    <property type="match status" value="1"/>
</dbReference>
<dbReference type="InterPro" id="IPR051396">
    <property type="entry name" value="Bact_Antivir_Def_Nuclease"/>
</dbReference>
<feature type="domain" description="Endonuclease GajA/Old nuclease/RecF-like AAA" evidence="1">
    <location>
        <begin position="1"/>
        <end position="81"/>
    </location>
</feature>
<dbReference type="SUPFAM" id="SSF52540">
    <property type="entry name" value="P-loop containing nucleoside triphosphate hydrolases"/>
    <property type="match status" value="1"/>
</dbReference>
<dbReference type="CDD" id="cd01026">
    <property type="entry name" value="TOPRIM_OLD"/>
    <property type="match status" value="1"/>
</dbReference>
<protein>
    <submittedName>
        <fullName evidence="3">Probable overcoming lysogenization defect protein</fullName>
    </submittedName>
</protein>
<evidence type="ECO:0000313" key="3">
    <source>
        <dbReference type="EMBL" id="ACE93746.1"/>
    </source>
</evidence>
<dbReference type="HOGENOM" id="CLU_021240_2_0_5"/>
<feature type="domain" description="Endonuclease GajA/Old nuclease/RecF-like AAA" evidence="1">
    <location>
        <begin position="205"/>
        <end position="352"/>
    </location>
</feature>
<evidence type="ECO:0000313" key="4">
    <source>
        <dbReference type="Proteomes" id="UP000008817"/>
    </source>
</evidence>
<proteinExistence type="predicted"/>
<dbReference type="InterPro" id="IPR034139">
    <property type="entry name" value="TOPRIM_OLD"/>
</dbReference>
<evidence type="ECO:0000259" key="1">
    <source>
        <dbReference type="Pfam" id="PF13175"/>
    </source>
</evidence>
<organism evidence="3 4">
    <name type="scientific">Rhizobium etli (strain CIAT 652)</name>
    <dbReference type="NCBI Taxonomy" id="491916"/>
    <lineage>
        <taxon>Bacteria</taxon>
        <taxon>Pseudomonadati</taxon>
        <taxon>Pseudomonadota</taxon>
        <taxon>Alphaproteobacteria</taxon>
        <taxon>Hyphomicrobiales</taxon>
        <taxon>Rhizobiaceae</taxon>
        <taxon>Rhizobium/Agrobacterium group</taxon>
        <taxon>Rhizobium</taxon>
    </lineage>
</organism>
<geneLocation type="plasmid" evidence="3 4">
    <name>pB</name>
</geneLocation>
<sequence length="603" mass="66011">MRVARIVIKNFRTFQRLDVNVENDLCCIIGENNTGKTAILRAIQICLDISLPSTLRSLLREDINANVDISIPTQVLIGVELTGFEGIVNEEALVSTWKTGTDRARIFYRFRPKPGVREQLASGAIQSGSLTLDDYAWEIRGGGNPAIDLLDLEWNEDGVGEAVRFADLQSFLVIHLPALRDVEGDLRNPRQSPLIKLIESFEIPKEEQEELIQILDEANNLIAKSKTISDVAQAIDSRFKDVSGPAFEMGAKLGLSAATFRAILRNLKLILSDTSLQEFEPGRNGLGMNNILYISILIEYLKRRIAGGNSSGQLILIEEPEAHLHPQLQYSLISALNSIGVQTVLTSHSTHVTSQVPLKTIVSLTKRGDASIAAGNLALNAKLTSGEISDLERYLDSTKSSLLYARKVMLVEGAAELFLIPALIESVHKVKLERVGISLTPIHGVHFDVYAKLFAHGSLEKKCAIVADADLIPSDATALDFNPDDSAPDLMALENDFVQVFLGATTFERELTTKGLLPMHIAAAEALGAPKIHEALSSGYAKLCSGSLQLDDEVKLRVELGGAVLNTAKRFGKARYAQVAARFADHANELPEYIQQAFEWLSE</sequence>